<gene>
    <name evidence="1" type="ORF">NCTC1542_06850</name>
</gene>
<reference evidence="1 2" key="1">
    <citation type="submission" date="2018-06" db="EMBL/GenBank/DDBJ databases">
        <authorList>
            <consortium name="Pathogen Informatics"/>
            <person name="Doyle S."/>
        </authorList>
    </citation>
    <scope>NUCLEOTIDE SEQUENCE [LARGE SCALE GENOMIC DNA]</scope>
    <source>
        <strain evidence="1 2">NCTC1542</strain>
    </source>
</reference>
<dbReference type="Proteomes" id="UP000255389">
    <property type="component" value="Unassembled WGS sequence"/>
</dbReference>
<dbReference type="EMBL" id="UGQY01000006">
    <property type="protein sequence ID" value="SUA31495.1"/>
    <property type="molecule type" value="Genomic_DNA"/>
</dbReference>
<sequence length="166" mass="18152">MVNIRPFRLRSVSDARAGFNSLIADLENGVITHIAKGSRIVGHLVPTRAKVIDDPRLMEAMITALCEREASTMAAKARRGGRFDDAGTTVAGLLAWAWRTDEALLATVFGTYHHALVQACGRPIRRAECFEIVATALRGRLDQGEILDVQRYLGIETRRPALSGAL</sequence>
<evidence type="ECO:0000313" key="2">
    <source>
        <dbReference type="Proteomes" id="UP000255389"/>
    </source>
</evidence>
<organism evidence="1 2">
    <name type="scientific">Mycolicibacterium fortuitum</name>
    <name type="common">Mycobacterium fortuitum</name>
    <dbReference type="NCBI Taxonomy" id="1766"/>
    <lineage>
        <taxon>Bacteria</taxon>
        <taxon>Bacillati</taxon>
        <taxon>Actinomycetota</taxon>
        <taxon>Actinomycetes</taxon>
        <taxon>Mycobacteriales</taxon>
        <taxon>Mycobacteriaceae</taxon>
        <taxon>Mycolicibacterium</taxon>
    </lineage>
</organism>
<dbReference type="AlphaFoldDB" id="A0A378WCF3"/>
<name>A0A378WCF3_MYCFO</name>
<protein>
    <recommendedName>
        <fullName evidence="3">Prevent-host-death protein</fullName>
    </recommendedName>
</protein>
<evidence type="ECO:0008006" key="3">
    <source>
        <dbReference type="Google" id="ProtNLM"/>
    </source>
</evidence>
<accession>A0A378WCF3</accession>
<proteinExistence type="predicted"/>
<evidence type="ECO:0000313" key="1">
    <source>
        <dbReference type="EMBL" id="SUA31495.1"/>
    </source>
</evidence>